<evidence type="ECO:0000256" key="6">
    <source>
        <dbReference type="ARBA" id="ARBA00047665"/>
    </source>
</evidence>
<dbReference type="SUPFAM" id="SSF101790">
    <property type="entry name" value="Aminomethyltransferase beta-barrel domain"/>
    <property type="match status" value="1"/>
</dbReference>
<evidence type="ECO:0000313" key="13">
    <source>
        <dbReference type="Proteomes" id="UP000467240"/>
    </source>
</evidence>
<dbReference type="EC" id="2.1.2.10" evidence="2 7"/>
<dbReference type="GO" id="GO:0019464">
    <property type="term" value="P:glycine decarboxylation via glycine cleavage system"/>
    <property type="evidence" value="ECO:0007669"/>
    <property type="project" value="UniProtKB-UniRule"/>
</dbReference>
<evidence type="ECO:0000256" key="3">
    <source>
        <dbReference type="ARBA" id="ARBA00022576"/>
    </source>
</evidence>
<dbReference type="Pfam" id="PF01571">
    <property type="entry name" value="GCV_T"/>
    <property type="match status" value="1"/>
</dbReference>
<dbReference type="InterPro" id="IPR006222">
    <property type="entry name" value="GCVT_N"/>
</dbReference>
<name>A0A7J5BRD6_9MICO</name>
<dbReference type="PANTHER" id="PTHR43757:SF2">
    <property type="entry name" value="AMINOMETHYLTRANSFERASE, MITOCHONDRIAL"/>
    <property type="match status" value="1"/>
</dbReference>
<dbReference type="PIRSF" id="PIRSF006487">
    <property type="entry name" value="GcvT"/>
    <property type="match status" value="1"/>
</dbReference>
<comment type="function">
    <text evidence="7">The glycine cleavage system catalyzes the degradation of glycine.</text>
</comment>
<sequence>MSATGTGPRTTPLHAVHERLGASFTDFGGWNMPLRYGSETAEHRAVREAAGLFDLSHMGEVEITGTEAGRLLDRALVGRLSALAVGRAKYSLVCTEEGGVVDDVIVYRTGEDRFLVVPNAGNADNVAGLLASAANGLDARVADLTARTALVAVQGPVAERILLELVSDDDADAVRELRYYAAIPLTVAGVDALVARTGYTGEDGFELFADADGAERLWDAVAAAGAPVGLVPAGLAARDSLRLEAGMPLYGHELDLDRSPYEAGLDRVVVLDKPEPFTGSRALAAHAAEGRGTTSGRTLVGLRGTGRRAARAGYAVQLDGEVVGEVTSGQPSPTLGVPIALAYVDIAHAEPGTALDVDVRGRAEPFEVATLPFLPRPKRPSATPTATGATSPAEPPQAAAAQPQDPAQPPQNPAQPTENAGA</sequence>
<reference evidence="12 13" key="1">
    <citation type="submission" date="2019-09" db="EMBL/GenBank/DDBJ databases">
        <title>Phylogeny of genus Pseudoclavibacter and closely related genus.</title>
        <authorList>
            <person name="Li Y."/>
        </authorList>
    </citation>
    <scope>NUCLEOTIDE SEQUENCE [LARGE SCALE GENOMIC DNA]</scope>
    <source>
        <strain evidence="12 13">DSM 23821</strain>
    </source>
</reference>
<evidence type="ECO:0000256" key="9">
    <source>
        <dbReference type="SAM" id="MobiDB-lite"/>
    </source>
</evidence>
<dbReference type="NCBIfam" id="TIGR00528">
    <property type="entry name" value="gcvT"/>
    <property type="match status" value="1"/>
</dbReference>
<dbReference type="Gene3D" id="3.30.1360.120">
    <property type="entry name" value="Probable tRNA modification gtpase trme, domain 1"/>
    <property type="match status" value="1"/>
</dbReference>
<comment type="subunit">
    <text evidence="7">The glycine cleavage system is composed of four proteins: P, T, L and H.</text>
</comment>
<dbReference type="FunFam" id="2.40.30.110:FF:000003">
    <property type="entry name" value="Aminomethyltransferase"/>
    <property type="match status" value="1"/>
</dbReference>
<feature type="domain" description="GCVT N-terminal" evidence="10">
    <location>
        <begin position="13"/>
        <end position="273"/>
    </location>
</feature>
<dbReference type="GO" id="GO:0005960">
    <property type="term" value="C:glycine cleavage complex"/>
    <property type="evidence" value="ECO:0007669"/>
    <property type="project" value="InterPro"/>
</dbReference>
<dbReference type="AlphaFoldDB" id="A0A7J5BRD6"/>
<evidence type="ECO:0000256" key="1">
    <source>
        <dbReference type="ARBA" id="ARBA00008609"/>
    </source>
</evidence>
<evidence type="ECO:0000256" key="5">
    <source>
        <dbReference type="ARBA" id="ARBA00031395"/>
    </source>
</evidence>
<dbReference type="GO" id="GO:0004047">
    <property type="term" value="F:aminomethyltransferase activity"/>
    <property type="evidence" value="ECO:0007669"/>
    <property type="project" value="UniProtKB-UniRule"/>
</dbReference>
<dbReference type="NCBIfam" id="NF001567">
    <property type="entry name" value="PRK00389.1"/>
    <property type="match status" value="1"/>
</dbReference>
<dbReference type="Gene3D" id="4.10.1250.10">
    <property type="entry name" value="Aminomethyltransferase fragment"/>
    <property type="match status" value="1"/>
</dbReference>
<evidence type="ECO:0000256" key="2">
    <source>
        <dbReference type="ARBA" id="ARBA00012616"/>
    </source>
</evidence>
<evidence type="ECO:0000256" key="7">
    <source>
        <dbReference type="HAMAP-Rule" id="MF_00259"/>
    </source>
</evidence>
<keyword evidence="12" id="KW-0489">Methyltransferase</keyword>
<keyword evidence="13" id="KW-1185">Reference proteome</keyword>
<dbReference type="InterPro" id="IPR022903">
    <property type="entry name" value="GcvT_bac"/>
</dbReference>
<dbReference type="GO" id="GO:0005829">
    <property type="term" value="C:cytosol"/>
    <property type="evidence" value="ECO:0007669"/>
    <property type="project" value="TreeGrafter"/>
</dbReference>
<evidence type="ECO:0000256" key="4">
    <source>
        <dbReference type="ARBA" id="ARBA00022679"/>
    </source>
</evidence>
<dbReference type="GO" id="GO:0032259">
    <property type="term" value="P:methylation"/>
    <property type="evidence" value="ECO:0007669"/>
    <property type="project" value="UniProtKB-KW"/>
</dbReference>
<dbReference type="InterPro" id="IPR029043">
    <property type="entry name" value="GcvT/YgfZ_C"/>
</dbReference>
<evidence type="ECO:0000259" key="10">
    <source>
        <dbReference type="Pfam" id="PF01571"/>
    </source>
</evidence>
<dbReference type="InterPro" id="IPR013977">
    <property type="entry name" value="GcvT_C"/>
</dbReference>
<organism evidence="12 13">
    <name type="scientific">Pseudoclavibacter chungangensis</name>
    <dbReference type="NCBI Taxonomy" id="587635"/>
    <lineage>
        <taxon>Bacteria</taxon>
        <taxon>Bacillati</taxon>
        <taxon>Actinomycetota</taxon>
        <taxon>Actinomycetes</taxon>
        <taxon>Micrococcales</taxon>
        <taxon>Microbacteriaceae</taxon>
        <taxon>Pseudoclavibacter</taxon>
    </lineage>
</organism>
<dbReference type="Gene3D" id="2.40.30.110">
    <property type="entry name" value="Aminomethyltransferase beta-barrel domains"/>
    <property type="match status" value="1"/>
</dbReference>
<feature type="domain" description="Aminomethyltransferase C-terminal" evidence="11">
    <location>
        <begin position="297"/>
        <end position="373"/>
    </location>
</feature>
<dbReference type="PANTHER" id="PTHR43757">
    <property type="entry name" value="AMINOMETHYLTRANSFERASE"/>
    <property type="match status" value="1"/>
</dbReference>
<protein>
    <recommendedName>
        <fullName evidence="2 7">Aminomethyltransferase</fullName>
        <ecNumber evidence="2 7">2.1.2.10</ecNumber>
    </recommendedName>
    <alternativeName>
        <fullName evidence="5 7">Glycine cleavage system T protein</fullName>
    </alternativeName>
</protein>
<dbReference type="GO" id="GO:0008483">
    <property type="term" value="F:transaminase activity"/>
    <property type="evidence" value="ECO:0007669"/>
    <property type="project" value="UniProtKB-KW"/>
</dbReference>
<dbReference type="GO" id="GO:0008168">
    <property type="term" value="F:methyltransferase activity"/>
    <property type="evidence" value="ECO:0007669"/>
    <property type="project" value="UniProtKB-KW"/>
</dbReference>
<dbReference type="RefSeq" id="WP_158041389.1">
    <property type="nucleotide sequence ID" value="NZ_JACCFV010000001.1"/>
</dbReference>
<feature type="compositionally biased region" description="Low complexity" evidence="9">
    <location>
        <begin position="380"/>
        <end position="405"/>
    </location>
</feature>
<dbReference type="OrthoDB" id="9774591at2"/>
<feature type="region of interest" description="Disordered" evidence="9">
    <location>
        <begin position="372"/>
        <end position="422"/>
    </location>
</feature>
<dbReference type="Pfam" id="PF08669">
    <property type="entry name" value="GCV_T_C"/>
    <property type="match status" value="1"/>
</dbReference>
<evidence type="ECO:0000259" key="11">
    <source>
        <dbReference type="Pfam" id="PF08669"/>
    </source>
</evidence>
<keyword evidence="3 7" id="KW-0032">Aminotransferase</keyword>
<dbReference type="InterPro" id="IPR006223">
    <property type="entry name" value="GcvT"/>
</dbReference>
<dbReference type="SUPFAM" id="SSF103025">
    <property type="entry name" value="Folate-binding domain"/>
    <property type="match status" value="1"/>
</dbReference>
<feature type="binding site" evidence="8">
    <location>
        <position position="206"/>
    </location>
    <ligand>
        <name>substrate</name>
    </ligand>
</feature>
<gene>
    <name evidence="7 12" type="primary">gcvT</name>
    <name evidence="12" type="ORF">F8O01_13025</name>
</gene>
<proteinExistence type="inferred from homology"/>
<dbReference type="Proteomes" id="UP000467240">
    <property type="component" value="Unassembled WGS sequence"/>
</dbReference>
<comment type="caution">
    <text evidence="12">The sequence shown here is derived from an EMBL/GenBank/DDBJ whole genome shotgun (WGS) entry which is preliminary data.</text>
</comment>
<dbReference type="InterPro" id="IPR028896">
    <property type="entry name" value="GcvT/YgfZ/DmdA"/>
</dbReference>
<accession>A0A7J5BRD6</accession>
<comment type="catalytic activity">
    <reaction evidence="6 7">
        <text>N(6)-[(R)-S(8)-aminomethyldihydrolipoyl]-L-lysyl-[protein] + (6S)-5,6,7,8-tetrahydrofolate = N(6)-[(R)-dihydrolipoyl]-L-lysyl-[protein] + (6R)-5,10-methylene-5,6,7,8-tetrahydrofolate + NH4(+)</text>
        <dbReference type="Rhea" id="RHEA:16945"/>
        <dbReference type="Rhea" id="RHEA-COMP:10475"/>
        <dbReference type="Rhea" id="RHEA-COMP:10492"/>
        <dbReference type="ChEBI" id="CHEBI:15636"/>
        <dbReference type="ChEBI" id="CHEBI:28938"/>
        <dbReference type="ChEBI" id="CHEBI:57453"/>
        <dbReference type="ChEBI" id="CHEBI:83100"/>
        <dbReference type="ChEBI" id="CHEBI:83143"/>
        <dbReference type="EC" id="2.1.2.10"/>
    </reaction>
</comment>
<evidence type="ECO:0000256" key="8">
    <source>
        <dbReference type="PIRSR" id="PIRSR006487-1"/>
    </source>
</evidence>
<evidence type="ECO:0000313" key="12">
    <source>
        <dbReference type="EMBL" id="KAB1654813.1"/>
    </source>
</evidence>
<dbReference type="HAMAP" id="MF_00259">
    <property type="entry name" value="GcvT"/>
    <property type="match status" value="1"/>
</dbReference>
<dbReference type="Gene3D" id="3.30.70.1400">
    <property type="entry name" value="Aminomethyltransferase beta-barrel domains"/>
    <property type="match status" value="1"/>
</dbReference>
<comment type="similarity">
    <text evidence="1 7">Belongs to the GcvT family.</text>
</comment>
<dbReference type="InterPro" id="IPR027266">
    <property type="entry name" value="TrmE/GcvT-like"/>
</dbReference>
<dbReference type="EMBL" id="WBJZ01000017">
    <property type="protein sequence ID" value="KAB1654813.1"/>
    <property type="molecule type" value="Genomic_DNA"/>
</dbReference>
<keyword evidence="4 7" id="KW-0808">Transferase</keyword>